<keyword evidence="2" id="KW-0255">Endonuclease</keyword>
<dbReference type="Proteomes" id="UP000622653">
    <property type="component" value="Unassembled WGS sequence"/>
</dbReference>
<organism evidence="2 3">
    <name type="scientific">Savagea serpentis</name>
    <dbReference type="NCBI Taxonomy" id="2785297"/>
    <lineage>
        <taxon>Bacteria</taxon>
        <taxon>Bacillati</taxon>
        <taxon>Bacillota</taxon>
        <taxon>Bacilli</taxon>
        <taxon>Bacillales</taxon>
        <taxon>Caryophanaceae</taxon>
        <taxon>Savagea</taxon>
    </lineage>
</organism>
<reference evidence="2" key="1">
    <citation type="submission" date="2020-11" db="EMBL/GenBank/DDBJ databases">
        <title>Multidrug resistant novel bacterium Savagea serpentis sp. nov., isolated from the scats of a vine snake (Ahaetulla nasuta).</title>
        <authorList>
            <person name="Venkata Ramana V."/>
            <person name="Vikas Patil S."/>
            <person name="Yogita Lugani V."/>
        </authorList>
    </citation>
    <scope>NUCLEOTIDE SEQUENCE</scope>
    <source>
        <strain evidence="2">SN6</strain>
    </source>
</reference>
<dbReference type="Gene3D" id="3.40.1350.10">
    <property type="match status" value="1"/>
</dbReference>
<dbReference type="InterPro" id="IPR052906">
    <property type="entry name" value="Type_IV_Methyl-Rstrct_Enzyme"/>
</dbReference>
<dbReference type="PANTHER" id="PTHR30015">
    <property type="entry name" value="MRR RESTRICTION SYSTEM PROTEIN"/>
    <property type="match status" value="1"/>
</dbReference>
<proteinExistence type="predicted"/>
<dbReference type="EMBL" id="JADKPV010000001">
    <property type="protein sequence ID" value="MBF4500481.1"/>
    <property type="molecule type" value="Genomic_DNA"/>
</dbReference>
<accession>A0A8J7GBG8</accession>
<evidence type="ECO:0000313" key="3">
    <source>
        <dbReference type="Proteomes" id="UP000622653"/>
    </source>
</evidence>
<keyword evidence="2" id="KW-0378">Hydrolase</keyword>
<protein>
    <submittedName>
        <fullName evidence="2">Restriction endonuclease</fullName>
    </submittedName>
</protein>
<gene>
    <name evidence="2" type="ORF">IRY55_03810</name>
</gene>
<dbReference type="InterPro" id="IPR011856">
    <property type="entry name" value="tRNA_endonuc-like_dom_sf"/>
</dbReference>
<dbReference type="GO" id="GO:0015666">
    <property type="term" value="F:restriction endodeoxyribonuclease activity"/>
    <property type="evidence" value="ECO:0007669"/>
    <property type="project" value="TreeGrafter"/>
</dbReference>
<dbReference type="InterPro" id="IPR007560">
    <property type="entry name" value="Restrct_endonuc_IV_Mrr"/>
</dbReference>
<comment type="caution">
    <text evidence="2">The sequence shown here is derived from an EMBL/GenBank/DDBJ whole genome shotgun (WGS) entry which is preliminary data.</text>
</comment>
<dbReference type="GO" id="GO:0009307">
    <property type="term" value="P:DNA restriction-modification system"/>
    <property type="evidence" value="ECO:0007669"/>
    <property type="project" value="InterPro"/>
</dbReference>
<evidence type="ECO:0000259" key="1">
    <source>
        <dbReference type="Pfam" id="PF04471"/>
    </source>
</evidence>
<dbReference type="PANTHER" id="PTHR30015:SF7">
    <property type="entry name" value="TYPE IV METHYL-DIRECTED RESTRICTION ENZYME ECOKMRR"/>
    <property type="match status" value="1"/>
</dbReference>
<dbReference type="GO" id="GO:0003677">
    <property type="term" value="F:DNA binding"/>
    <property type="evidence" value="ECO:0007669"/>
    <property type="project" value="InterPro"/>
</dbReference>
<keyword evidence="3" id="KW-1185">Reference proteome</keyword>
<dbReference type="InterPro" id="IPR011335">
    <property type="entry name" value="Restrct_endonuc-II-like"/>
</dbReference>
<keyword evidence="2" id="KW-0540">Nuclease</keyword>
<dbReference type="RefSeq" id="WP_194561920.1">
    <property type="nucleotide sequence ID" value="NZ_JADKPV010000001.1"/>
</dbReference>
<dbReference type="Pfam" id="PF04471">
    <property type="entry name" value="Mrr_cat"/>
    <property type="match status" value="1"/>
</dbReference>
<feature type="domain" description="Restriction endonuclease type IV Mrr" evidence="1">
    <location>
        <begin position="43"/>
        <end position="157"/>
    </location>
</feature>
<dbReference type="SUPFAM" id="SSF52980">
    <property type="entry name" value="Restriction endonuclease-like"/>
    <property type="match status" value="1"/>
</dbReference>
<evidence type="ECO:0000313" key="2">
    <source>
        <dbReference type="EMBL" id="MBF4500481.1"/>
    </source>
</evidence>
<sequence length="213" mass="24789">MVFRFFKKEDKEQQTHSTSLTHIFQPEGSAQTDAKLVQIIAHLDECKSNDFNYLVEKLVQRLGFDTQIIDGIHDSGIDIIGFQQQKKVLAVQCKAWNPKRNTNPLDKKEVLAFKGKTMSDGYENSLFVTTHYFTKPALDEASDNFFLIDRRILHDLLATYFPKEFSEAFYYETLKELKACPTCQKGKLIRLYSKNKRTYYTLCERCQGYHPCS</sequence>
<name>A0A8J7GBG8_9BACL</name>
<dbReference type="AlphaFoldDB" id="A0A8J7GBG8"/>